<dbReference type="Gene3D" id="3.30.420.40">
    <property type="match status" value="2"/>
</dbReference>
<dbReference type="EMBL" id="JAPDSH010000001">
    <property type="protein sequence ID" value="MDF0478926.1"/>
    <property type="molecule type" value="Genomic_DNA"/>
</dbReference>
<dbReference type="RefSeq" id="WP_275470828.1">
    <property type="nucleotide sequence ID" value="NZ_JAPDSH010000001.1"/>
</dbReference>
<protein>
    <submittedName>
        <fullName evidence="5">FGGY-family carbohydrate kinase</fullName>
    </submittedName>
</protein>
<evidence type="ECO:0000256" key="2">
    <source>
        <dbReference type="ARBA" id="ARBA00022679"/>
    </source>
</evidence>
<feature type="domain" description="Carbohydrate kinase FGGY C-terminal" evidence="4">
    <location>
        <begin position="82"/>
        <end position="271"/>
    </location>
</feature>
<dbReference type="Pfam" id="PF02782">
    <property type="entry name" value="FGGY_C"/>
    <property type="match status" value="1"/>
</dbReference>
<accession>A0ABT5WZ15</accession>
<dbReference type="InterPro" id="IPR018485">
    <property type="entry name" value="FGGY_C"/>
</dbReference>
<evidence type="ECO:0000313" key="6">
    <source>
        <dbReference type="Proteomes" id="UP001147148"/>
    </source>
</evidence>
<evidence type="ECO:0000313" key="5">
    <source>
        <dbReference type="EMBL" id="MDF0478926.1"/>
    </source>
</evidence>
<comment type="similarity">
    <text evidence="1">Belongs to the FGGY kinase family.</text>
</comment>
<sequence length="314" mass="35216">MASTTQLLNGGTKEWSENLLESLELNSDLLYPIVKPGTILGELSSELCEELEITPKKVIAVGSHDTASAVFSIPNLENSFFLSSGTWSLLGATSPKPYLTDRSFGYQFSHEQGVEDDYLILKNLTGLWLIEELKRDYKKQGITFSFDDITKITKESRTLSFYFDTDDSELALPGNCIEKLKNYALKTGQESPTTPGEFFLAVYHNLALKYRKTFEELEELMGVKKETLAIVGGGSNAAILNQLTANYLGKKVYAGLPEATVVGNTLLQFITLGKVPIDDKEKLVKESFYFTEFQPEKGEWNAYYQHYINKMEAL</sequence>
<dbReference type="PANTHER" id="PTHR10196:SF93">
    <property type="entry name" value="L-RHAMNULOKINASE"/>
    <property type="match status" value="1"/>
</dbReference>
<keyword evidence="6" id="KW-1185">Reference proteome</keyword>
<dbReference type="GO" id="GO:0016301">
    <property type="term" value="F:kinase activity"/>
    <property type="evidence" value="ECO:0007669"/>
    <property type="project" value="UniProtKB-KW"/>
</dbReference>
<comment type="caution">
    <text evidence="5">The sequence shown here is derived from an EMBL/GenBank/DDBJ whole genome shotgun (WGS) entry which is preliminary data.</text>
</comment>
<dbReference type="Proteomes" id="UP001147148">
    <property type="component" value="Unassembled WGS sequence"/>
</dbReference>
<name>A0ABT5WZ15_9ENTE</name>
<organism evidence="5 6">
    <name type="scientific">Vagococcus proximus</name>
    <dbReference type="NCBI Taxonomy" id="2991417"/>
    <lineage>
        <taxon>Bacteria</taxon>
        <taxon>Bacillati</taxon>
        <taxon>Bacillota</taxon>
        <taxon>Bacilli</taxon>
        <taxon>Lactobacillales</taxon>
        <taxon>Enterococcaceae</taxon>
        <taxon>Vagococcus</taxon>
    </lineage>
</organism>
<gene>
    <name evidence="5" type="ORF">OL233_01385</name>
</gene>
<reference evidence="5" key="1">
    <citation type="submission" date="2022-10" db="EMBL/GenBank/DDBJ databases">
        <title>Vagococcus sp. isolated from poultry meat.</title>
        <authorList>
            <person name="Johansson P."/>
            <person name="Bjorkroth J."/>
        </authorList>
    </citation>
    <scope>NUCLEOTIDE SEQUENCE</scope>
    <source>
        <strain evidence="5">PNs007</strain>
    </source>
</reference>
<evidence type="ECO:0000256" key="1">
    <source>
        <dbReference type="ARBA" id="ARBA00009156"/>
    </source>
</evidence>
<keyword evidence="2" id="KW-0808">Transferase</keyword>
<evidence type="ECO:0000259" key="4">
    <source>
        <dbReference type="Pfam" id="PF02782"/>
    </source>
</evidence>
<dbReference type="PANTHER" id="PTHR10196">
    <property type="entry name" value="SUGAR KINASE"/>
    <property type="match status" value="1"/>
</dbReference>
<evidence type="ECO:0000256" key="3">
    <source>
        <dbReference type="ARBA" id="ARBA00022777"/>
    </source>
</evidence>
<dbReference type="InterPro" id="IPR043129">
    <property type="entry name" value="ATPase_NBD"/>
</dbReference>
<dbReference type="SUPFAM" id="SSF53067">
    <property type="entry name" value="Actin-like ATPase domain"/>
    <property type="match status" value="2"/>
</dbReference>
<keyword evidence="3 5" id="KW-0418">Kinase</keyword>
<proteinExistence type="inferred from homology"/>